<feature type="region of interest" description="Disordered" evidence="1">
    <location>
        <begin position="1"/>
        <end position="36"/>
    </location>
</feature>
<gene>
    <name evidence="2" type="ORF">ABL_05221</name>
</gene>
<dbReference type="VEuPathDB" id="FungiDB:M747DRAFT_347563"/>
<comment type="caution">
    <text evidence="2">The sequence shown here is derived from an EMBL/GenBank/DDBJ whole genome shotgun (WGS) entry which is preliminary data.</text>
</comment>
<dbReference type="VEuPathDB" id="FungiDB:ASPNIDRAFT2_1131225"/>
<organism evidence="2 3">
    <name type="scientific">Aspergillus niger</name>
    <dbReference type="NCBI Taxonomy" id="5061"/>
    <lineage>
        <taxon>Eukaryota</taxon>
        <taxon>Fungi</taxon>
        <taxon>Dikarya</taxon>
        <taxon>Ascomycota</taxon>
        <taxon>Pezizomycotina</taxon>
        <taxon>Eurotiomycetes</taxon>
        <taxon>Eurotiomycetidae</taxon>
        <taxon>Eurotiales</taxon>
        <taxon>Aspergillaceae</taxon>
        <taxon>Aspergillus</taxon>
        <taxon>Aspergillus subgen. Circumdati</taxon>
    </lineage>
</organism>
<sequence>MVPRTRRSETLKRAASVDPEPARPGDETPPESKRVYPTDYYFGTREEYSDFFTQLTRMSSAALFRRGYPELMHDEFNQLHISLRNWTWTFGVTEEESHLSKDDKQEIIASLKGQCVQEDWDSIKALCPPAARRSLCDVLLEAMLYQFIFVTLIDSPFWFMDGKIDPTDVDGDPQFHRRFQHLYERLRAGNGFGAAWLKSAVISESNAQNIHGGTVEEMELARCNSARRKALVMQFRDELLGRRVFQLLLRPLESEAEIARRSGGLHRILEQAVYAVIYTEGGIYGNSVIYRLPDLSVFNYNSDNMVGHTYHGTSSNRTPDWAAAPGGRVLIVTRPGLTYVDIESFGQLGRRPPYRLLPAKVVVEVIKQKQASTKSRPKTKPKTTSRNKSTKPSGPDLQSNSMPETSKSASTSQAASAPEVEDNTTPSEKDEPLGKLIPPLRKSFWRE</sequence>
<dbReference type="OrthoDB" id="4156714at2759"/>
<dbReference type="VEuPathDB" id="FungiDB:ATCC64974_5810"/>
<reference evidence="3" key="1">
    <citation type="journal article" date="2016" name="Genome Announc.">
        <title>Draft genome sequence of Aspergillus niger strain An76.</title>
        <authorList>
            <person name="Gong W."/>
            <person name="Cheng Z."/>
            <person name="Zhang H."/>
            <person name="Liu L."/>
            <person name="Gao P."/>
            <person name="Wang L."/>
        </authorList>
    </citation>
    <scope>NUCLEOTIDE SEQUENCE [LARGE SCALE GENOMIC DNA]</scope>
    <source>
        <strain evidence="3">An76</strain>
    </source>
</reference>
<dbReference type="OMA" id="VEFAKCN"/>
<evidence type="ECO:0000313" key="3">
    <source>
        <dbReference type="Proteomes" id="UP000068243"/>
    </source>
</evidence>
<name>A0A117E0H3_ASPNG</name>
<evidence type="ECO:0000256" key="1">
    <source>
        <dbReference type="SAM" id="MobiDB-lite"/>
    </source>
</evidence>
<dbReference type="VEuPathDB" id="FungiDB:An14g07100"/>
<protein>
    <submittedName>
        <fullName evidence="2">Similar to An14g07100</fullName>
    </submittedName>
</protein>
<dbReference type="AlphaFoldDB" id="A0A117E0H3"/>
<feature type="compositionally biased region" description="Basic residues" evidence="1">
    <location>
        <begin position="375"/>
        <end position="389"/>
    </location>
</feature>
<dbReference type="EMBL" id="BCMY01000008">
    <property type="protein sequence ID" value="GAQ42560.1"/>
    <property type="molecule type" value="Genomic_DNA"/>
</dbReference>
<feature type="compositionally biased region" description="Basic and acidic residues" evidence="1">
    <location>
        <begin position="1"/>
        <end position="12"/>
    </location>
</feature>
<dbReference type="Proteomes" id="UP000068243">
    <property type="component" value="Unassembled WGS sequence"/>
</dbReference>
<evidence type="ECO:0000313" key="2">
    <source>
        <dbReference type="EMBL" id="GAQ42560.1"/>
    </source>
</evidence>
<accession>A0A117E0H3</accession>
<feature type="compositionally biased region" description="Low complexity" evidence="1">
    <location>
        <begin position="405"/>
        <end position="417"/>
    </location>
</feature>
<proteinExistence type="predicted"/>
<feature type="compositionally biased region" description="Basic and acidic residues" evidence="1">
    <location>
        <begin position="20"/>
        <end position="36"/>
    </location>
</feature>
<feature type="region of interest" description="Disordered" evidence="1">
    <location>
        <begin position="368"/>
        <end position="447"/>
    </location>
</feature>